<feature type="compositionally biased region" description="Low complexity" evidence="1">
    <location>
        <begin position="1016"/>
        <end position="1028"/>
    </location>
</feature>
<feature type="compositionally biased region" description="Polar residues" evidence="1">
    <location>
        <begin position="426"/>
        <end position="444"/>
    </location>
</feature>
<feature type="region of interest" description="Disordered" evidence="1">
    <location>
        <begin position="1"/>
        <end position="207"/>
    </location>
</feature>
<keyword evidence="3" id="KW-1185">Reference proteome</keyword>
<protein>
    <submittedName>
        <fullName evidence="2">Uncharacterized protein</fullName>
    </submittedName>
</protein>
<dbReference type="OrthoDB" id="5423926at2759"/>
<feature type="compositionally biased region" description="Basic residues" evidence="1">
    <location>
        <begin position="1050"/>
        <end position="1066"/>
    </location>
</feature>
<organism evidence="2 3">
    <name type="scientific">Elaphomyces granulatus</name>
    <dbReference type="NCBI Taxonomy" id="519963"/>
    <lineage>
        <taxon>Eukaryota</taxon>
        <taxon>Fungi</taxon>
        <taxon>Dikarya</taxon>
        <taxon>Ascomycota</taxon>
        <taxon>Pezizomycotina</taxon>
        <taxon>Eurotiomycetes</taxon>
        <taxon>Eurotiomycetidae</taxon>
        <taxon>Eurotiales</taxon>
        <taxon>Elaphomycetaceae</taxon>
        <taxon>Elaphomyces</taxon>
    </lineage>
</organism>
<feature type="compositionally biased region" description="Polar residues" evidence="1">
    <location>
        <begin position="858"/>
        <end position="867"/>
    </location>
</feature>
<feature type="compositionally biased region" description="Basic and acidic residues" evidence="1">
    <location>
        <begin position="1142"/>
        <end position="1152"/>
    </location>
</feature>
<feature type="compositionally biased region" description="Polar residues" evidence="1">
    <location>
        <begin position="301"/>
        <end position="316"/>
    </location>
</feature>
<proteinExistence type="predicted"/>
<feature type="region of interest" description="Disordered" evidence="1">
    <location>
        <begin position="1251"/>
        <end position="1411"/>
    </location>
</feature>
<feature type="compositionally biased region" description="Basic and acidic residues" evidence="1">
    <location>
        <begin position="381"/>
        <end position="392"/>
    </location>
</feature>
<feature type="compositionally biased region" description="Low complexity" evidence="1">
    <location>
        <begin position="1040"/>
        <end position="1049"/>
    </location>
</feature>
<feature type="compositionally biased region" description="Acidic residues" evidence="1">
    <location>
        <begin position="1178"/>
        <end position="1193"/>
    </location>
</feature>
<feature type="compositionally biased region" description="Polar residues" evidence="1">
    <location>
        <begin position="775"/>
        <end position="787"/>
    </location>
</feature>
<comment type="caution">
    <text evidence="2">The sequence shown here is derived from an EMBL/GenBank/DDBJ whole genome shotgun (WGS) entry which is preliminary data.</text>
</comment>
<feature type="compositionally biased region" description="Polar residues" evidence="1">
    <location>
        <begin position="749"/>
        <end position="758"/>
    </location>
</feature>
<evidence type="ECO:0000313" key="2">
    <source>
        <dbReference type="EMBL" id="OXV11476.1"/>
    </source>
</evidence>
<name>A0A232M513_9EURO</name>
<feature type="compositionally biased region" description="Pro residues" evidence="1">
    <location>
        <begin position="110"/>
        <end position="119"/>
    </location>
</feature>
<feature type="compositionally biased region" description="Polar residues" evidence="1">
    <location>
        <begin position="1379"/>
        <end position="1389"/>
    </location>
</feature>
<feature type="compositionally biased region" description="Basic and acidic residues" evidence="1">
    <location>
        <begin position="261"/>
        <end position="272"/>
    </location>
</feature>
<feature type="compositionally biased region" description="Polar residues" evidence="1">
    <location>
        <begin position="976"/>
        <end position="992"/>
    </location>
</feature>
<feature type="compositionally biased region" description="Polar residues" evidence="1">
    <location>
        <begin position="1"/>
        <end position="17"/>
    </location>
</feature>
<feature type="compositionally biased region" description="Basic and acidic residues" evidence="1">
    <location>
        <begin position="1324"/>
        <end position="1340"/>
    </location>
</feature>
<feature type="region of interest" description="Disordered" evidence="1">
    <location>
        <begin position="842"/>
        <end position="1208"/>
    </location>
</feature>
<feature type="compositionally biased region" description="Polar residues" evidence="1">
    <location>
        <begin position="43"/>
        <end position="69"/>
    </location>
</feature>
<evidence type="ECO:0000313" key="3">
    <source>
        <dbReference type="Proteomes" id="UP000243515"/>
    </source>
</evidence>
<feature type="compositionally biased region" description="Basic and acidic residues" evidence="1">
    <location>
        <begin position="328"/>
        <end position="339"/>
    </location>
</feature>
<feature type="compositionally biased region" description="Polar residues" evidence="1">
    <location>
        <begin position="345"/>
        <end position="365"/>
    </location>
</feature>
<dbReference type="Proteomes" id="UP000243515">
    <property type="component" value="Unassembled WGS sequence"/>
</dbReference>
<feature type="compositionally biased region" description="Acidic residues" evidence="1">
    <location>
        <begin position="792"/>
        <end position="803"/>
    </location>
</feature>
<feature type="compositionally biased region" description="Polar residues" evidence="1">
    <location>
        <begin position="78"/>
        <end position="90"/>
    </location>
</feature>
<feature type="compositionally biased region" description="Pro residues" evidence="1">
    <location>
        <begin position="527"/>
        <end position="539"/>
    </location>
</feature>
<gene>
    <name evidence="2" type="ORF">Egran_00764</name>
</gene>
<dbReference type="EMBL" id="NPHW01002453">
    <property type="protein sequence ID" value="OXV11476.1"/>
    <property type="molecule type" value="Genomic_DNA"/>
</dbReference>
<reference evidence="2 3" key="1">
    <citation type="journal article" date="2015" name="Environ. Microbiol.">
        <title>Metagenome sequence of Elaphomyces granulatus from sporocarp tissue reveals Ascomycota ectomycorrhizal fingerprints of genome expansion and a Proteobacteria-rich microbiome.</title>
        <authorList>
            <person name="Quandt C.A."/>
            <person name="Kohler A."/>
            <person name="Hesse C.N."/>
            <person name="Sharpton T.J."/>
            <person name="Martin F."/>
            <person name="Spatafora J.W."/>
        </authorList>
    </citation>
    <scope>NUCLEOTIDE SEQUENCE [LARGE SCALE GENOMIC DNA]</scope>
    <source>
        <strain evidence="2 3">OSC145934</strain>
    </source>
</reference>
<feature type="region of interest" description="Disordered" evidence="1">
    <location>
        <begin position="643"/>
        <end position="667"/>
    </location>
</feature>
<evidence type="ECO:0000256" key="1">
    <source>
        <dbReference type="SAM" id="MobiDB-lite"/>
    </source>
</evidence>
<sequence>MDLRQQPLNTPSPSAQSAAFHAFLAHQGPSSNLSAAAAATALRSHTPTPTQVENVQTKRMLRRQSSAASSRDGFPSNVRRSSSLGSMTSRTFRDQSPRRPMSSSGALDGPPVPPLPPHLNLPDHPSSYRRSASLESPVGRSSTGHAFGFSNSPGLSGMAETERPESVNFSYPMNLQPESPCQSPSPPDSPRAKGGEQSPVRGLSPMEAADIRYSVSKIASQPVKTKSKRVAPGASEGSHLSRGGMCGLPTGTAAETGQDWQSDRPGIHRVNEVDDTESEFDAVGTAKDIRGQQVGHHQETIDTASMSNLGEHSQQHALRPKKRPSTVLEDRQGEQRAEETDIIAGNTNRSSAVNKNLTVQVSAPTEGSHKSSSRSAFQRSHGGDEAVLKAENRSGLPVEPPPISADYQLSIRYGTARREPGRPHSMSPNRSTRFSTQLAVTSNGEPLHEPPPRSMSPAKPALKHSSLQSLSPDRQRGIVMRTGQTPSEMSDATSVASDDGSRSGSRKKAAKVSFDEAETVGIASSPPTSPESIGPPSPPEKYRAIANYAGFTKKSPAKDLNDDEFDQVLKPRPALPSFGSIRGCKEADEMAHSSEVVSDNESISSSNGCLVPVDESFSSDLAIGGILAGAKPPQRPKRMLILDEPLPPEVTSAEGYVSTSESEGSMAVVEKEIAPARLMTHEEQASILSEHLALNKWTDGRRNDIAEKNITPDIRVDPIPVIALLPPTPNPDKSRHSLELQRMPGEFPSSASQQQLWTAESDKPAQLTAIPQPVNLPSVNATPESPYSSAEVSEDDSGDDESGESIYSDAAEDLASVEGDGFGSINAIVDSPVAVTTDLAIKASDESSIRPNPRKITANGSAQPRSLSTDERPSASAQSSIPFNLDEQETGGENAAVTPSKQSAIEPPSVENTSAPVWPPKPKSEMKSAPAIETSPPEKNLVKAARSISADDYGTGHLSQALHGTDGRKLDLGQRRSFTAMQPSGPQINGRSQQKRQHMSSPAIPENKEKASGSKQQSRSRSMAAQQSTVFTGILGRTLSNGSDSSSSFKRSKRSPKSKGQHTMKRTLRESTRPQSPVGTPPSPGATKLRTTLRRSGLSGTQNEKASNFTNVGKTSRSRKSKAYPPSKSRFPASDDESDGGLPRDFRSRFQDVSDDDDDPSATPLRPVRGIPRRQSECDGDSTELQDSSDEEASSVKPDDPTIVLPLSGTRMSRDELLDIISHPKKSGLLGRLKFSKKNSTKDGKIRKVELESAARRDTPLERSRLELDHMREERLLNGHGGSTVTTITENNSRPSSPKLQKKSVGGMLQGNGSWPLRSQAPPKEADASHDEKLSERPRTSDGISEDGPAEGGSASLGPEKAGDHESSSRFGFKRRSRQNTNNSVTSDISVDETRRKKRFPLLRKAFGLRD</sequence>
<feature type="region of interest" description="Disordered" evidence="1">
    <location>
        <begin position="220"/>
        <end position="544"/>
    </location>
</feature>
<feature type="compositionally biased region" description="Basic and acidic residues" evidence="1">
    <location>
        <begin position="1251"/>
        <end position="1277"/>
    </location>
</feature>
<feature type="compositionally biased region" description="Basic and acidic residues" evidence="1">
    <location>
        <begin position="965"/>
        <end position="974"/>
    </location>
</feature>
<feature type="compositionally biased region" description="Polar residues" evidence="1">
    <location>
        <begin position="482"/>
        <end position="496"/>
    </location>
</feature>
<feature type="compositionally biased region" description="Polar residues" evidence="1">
    <location>
        <begin position="128"/>
        <end position="154"/>
    </location>
</feature>
<feature type="compositionally biased region" description="Polar residues" evidence="1">
    <location>
        <begin position="1098"/>
        <end position="1115"/>
    </location>
</feature>
<accession>A0A232M513</accession>
<feature type="region of interest" description="Disordered" evidence="1">
    <location>
        <begin position="745"/>
        <end position="814"/>
    </location>
</feature>
<feature type="compositionally biased region" description="Polar residues" evidence="1">
    <location>
        <begin position="1283"/>
        <end position="1299"/>
    </location>
</feature>